<keyword evidence="2" id="KW-1133">Transmembrane helix</keyword>
<keyword evidence="2" id="KW-0812">Transmembrane</keyword>
<feature type="transmembrane region" description="Helical" evidence="2">
    <location>
        <begin position="27"/>
        <end position="51"/>
    </location>
</feature>
<evidence type="ECO:0000256" key="1">
    <source>
        <dbReference type="SAM" id="MobiDB-lite"/>
    </source>
</evidence>
<sequence length="57" mass="5818">MSDPHGTVVPMTHQATPSPRRSSAGRALPAVLAVAGLSAVAWTCAILYVLADWATGS</sequence>
<keyword evidence="2" id="KW-0472">Membrane</keyword>
<evidence type="ECO:0000313" key="3">
    <source>
        <dbReference type="EMBL" id="GHA76873.1"/>
    </source>
</evidence>
<comment type="caution">
    <text evidence="3">The sequence shown here is derived from an EMBL/GenBank/DDBJ whole genome shotgun (WGS) entry which is preliminary data.</text>
</comment>
<gene>
    <name evidence="3" type="ORF">GCM10010305_19620</name>
</gene>
<organism evidence="3 4">
    <name type="scientific">Streptomyces termitum</name>
    <dbReference type="NCBI Taxonomy" id="67368"/>
    <lineage>
        <taxon>Bacteria</taxon>
        <taxon>Bacillati</taxon>
        <taxon>Actinomycetota</taxon>
        <taxon>Actinomycetes</taxon>
        <taxon>Kitasatosporales</taxon>
        <taxon>Streptomycetaceae</taxon>
        <taxon>Streptomyces</taxon>
    </lineage>
</organism>
<evidence type="ECO:0000313" key="4">
    <source>
        <dbReference type="Proteomes" id="UP000644020"/>
    </source>
</evidence>
<dbReference type="EMBL" id="BMUL01000004">
    <property type="protein sequence ID" value="GHA76873.1"/>
    <property type="molecule type" value="Genomic_DNA"/>
</dbReference>
<keyword evidence="4" id="KW-1185">Reference proteome</keyword>
<reference evidence="3" key="2">
    <citation type="submission" date="2020-09" db="EMBL/GenBank/DDBJ databases">
        <authorList>
            <person name="Sun Q."/>
            <person name="Ohkuma M."/>
        </authorList>
    </citation>
    <scope>NUCLEOTIDE SEQUENCE</scope>
    <source>
        <strain evidence="3">JCM 4518</strain>
    </source>
</reference>
<feature type="region of interest" description="Disordered" evidence="1">
    <location>
        <begin position="1"/>
        <end position="23"/>
    </location>
</feature>
<accession>A0A918T0H5</accession>
<protein>
    <submittedName>
        <fullName evidence="3">Uncharacterized protein</fullName>
    </submittedName>
</protein>
<reference evidence="3" key="1">
    <citation type="journal article" date="2014" name="Int. J. Syst. Evol. Microbiol.">
        <title>Complete genome sequence of Corynebacterium casei LMG S-19264T (=DSM 44701T), isolated from a smear-ripened cheese.</title>
        <authorList>
            <consortium name="US DOE Joint Genome Institute (JGI-PGF)"/>
            <person name="Walter F."/>
            <person name="Albersmeier A."/>
            <person name="Kalinowski J."/>
            <person name="Ruckert C."/>
        </authorList>
    </citation>
    <scope>NUCLEOTIDE SEQUENCE</scope>
    <source>
        <strain evidence="3">JCM 4518</strain>
    </source>
</reference>
<dbReference type="InterPro" id="IPR059130">
    <property type="entry name" value="MmpA_put"/>
</dbReference>
<name>A0A918T0H5_9ACTN</name>
<dbReference type="AlphaFoldDB" id="A0A918T0H5"/>
<dbReference type="NCBIfam" id="NF046122">
    <property type="entry name" value="morpho_MmpA"/>
    <property type="match status" value="1"/>
</dbReference>
<dbReference type="Proteomes" id="UP000644020">
    <property type="component" value="Unassembled WGS sequence"/>
</dbReference>
<evidence type="ECO:0000256" key="2">
    <source>
        <dbReference type="SAM" id="Phobius"/>
    </source>
</evidence>
<proteinExistence type="predicted"/>